<evidence type="ECO:0000256" key="4">
    <source>
        <dbReference type="ARBA" id="ARBA00022729"/>
    </source>
</evidence>
<dbReference type="InterPro" id="IPR000917">
    <property type="entry name" value="Sulfatase_N"/>
</dbReference>
<comment type="caution">
    <text evidence="10">The sequence shown here is derived from an EMBL/GenBank/DDBJ whole genome shotgun (WGS) entry which is preliminary data.</text>
</comment>
<name>A0AAW9CGM4_KLUCR</name>
<keyword evidence="5 10" id="KW-0378">Hydrolase</keyword>
<dbReference type="AlphaFoldDB" id="A0AAW9CGM4"/>
<dbReference type="SUPFAM" id="SSF53649">
    <property type="entry name" value="Alkaline phosphatase-like"/>
    <property type="match status" value="1"/>
</dbReference>
<accession>A0AAW9CGM4</accession>
<dbReference type="RefSeq" id="WP_318243358.1">
    <property type="nucleotide sequence ID" value="NZ_JAUEQX010000030.1"/>
</dbReference>
<evidence type="ECO:0000256" key="1">
    <source>
        <dbReference type="ARBA" id="ARBA00001913"/>
    </source>
</evidence>
<dbReference type="PROSITE" id="PS00523">
    <property type="entry name" value="SULFATASE_1"/>
    <property type="match status" value="1"/>
</dbReference>
<keyword evidence="6" id="KW-0106">Calcium</keyword>
<dbReference type="EMBL" id="JAUEQX010000030">
    <property type="protein sequence ID" value="MDW3780195.1"/>
    <property type="molecule type" value="Genomic_DNA"/>
</dbReference>
<evidence type="ECO:0000256" key="6">
    <source>
        <dbReference type="ARBA" id="ARBA00022837"/>
    </source>
</evidence>
<gene>
    <name evidence="10" type="ORF">QWU01_25710</name>
</gene>
<feature type="domain" description="Sulfatase N-terminal" evidence="9">
    <location>
        <begin position="86"/>
        <end position="418"/>
    </location>
</feature>
<reference evidence="10" key="1">
    <citation type="journal article" date="2023" name="J Glob Antimicrob Resist">
        <title>Emergence of NDM-1 and KPC-3 carbapenemases in Kluyvera cryocrescens: Investigating genetic heterogeneity and acquisition routes of blaNDM-1 in Enterobacterales species in Portugal.</title>
        <authorList>
            <person name="Loiodice M."/>
            <person name="Ribeiro M."/>
            <person name="Peixe L."/>
            <person name="Novais A."/>
        </authorList>
    </citation>
    <scope>NUCLEOTIDE SEQUENCE</scope>
    <source>
        <strain evidence="10">K629</strain>
    </source>
</reference>
<dbReference type="PANTHER" id="PTHR42693:SF42">
    <property type="entry name" value="ARYLSULFATASE G"/>
    <property type="match status" value="1"/>
</dbReference>
<comment type="cofactor">
    <cofactor evidence="1">
        <name>Ca(2+)</name>
        <dbReference type="ChEBI" id="CHEBI:29108"/>
    </cofactor>
</comment>
<evidence type="ECO:0000256" key="5">
    <source>
        <dbReference type="ARBA" id="ARBA00022801"/>
    </source>
</evidence>
<proteinExistence type="inferred from homology"/>
<dbReference type="Proteomes" id="UP001276300">
    <property type="component" value="Unassembled WGS sequence"/>
</dbReference>
<evidence type="ECO:0000256" key="2">
    <source>
        <dbReference type="ARBA" id="ARBA00008779"/>
    </source>
</evidence>
<protein>
    <submittedName>
        <fullName evidence="10">Sulfatase-like hydrolase/transferase</fullName>
    </submittedName>
</protein>
<comment type="PTM">
    <text evidence="7">The conversion to 3-oxoalanine (also known as C-formylglycine, FGly), of a serine or cysteine residue in prokaryotes and of a cysteine residue in eukaryotes, is critical for catalytic activity.</text>
</comment>
<evidence type="ECO:0000259" key="9">
    <source>
        <dbReference type="Pfam" id="PF00884"/>
    </source>
</evidence>
<dbReference type="InterPro" id="IPR024607">
    <property type="entry name" value="Sulfatase_CS"/>
</dbReference>
<keyword evidence="3" id="KW-0479">Metal-binding</keyword>
<comment type="similarity">
    <text evidence="2">Belongs to the sulfatase family.</text>
</comment>
<sequence length="550" mass="60357">MDLSFPKKLLAITVIAALPVLAHAADTPAAATAKQGAPGYDHPNQYLGKTATTIADNMMPVMMHPEQNKETQAKLAEILKKTGKKPNIVIFLLDDVGWMDVGFNGGGVAVGNPTPDIDAVANQGLILTSAYSQPSSSPTRATIMTGQYSVHHGILVPPMYGQPGGLEGLTTLPELLHDQGYVTQAIGKWHMGDNEGSQPQNVGFDDFRGFNSVSDMYTEWRDVHMNPEVALSPSRTEFMKNMPFSKDDVHAVRGGKEEAIADITPKYMEDLDQRWMQYGVDFLNKMTKSDKPFFLYYGTRGCHFDNYPNAKYAGSSPARTTYSDCIVEMNDIFANLYKTLEKNGQLDNTLIVFTSDNGPEAELPPHGRTPFRGAKGSTWEGGVRVPTFVYWKGMVQPRKSEGIVDLADLFPTALALAGKPGAEVSKLVPSTTFIDGVDQSSFFIGTDGQSNRKAEHYFLNGQLSAVRIDEFKFYTLLQQPFAFTQSGYQGGFTGTVIPAAGAMLFNLYADPQETDSIGIRHTPMGVPLTVEIEEYKKILQKYPPKTQIKS</sequence>
<dbReference type="GO" id="GO:0004065">
    <property type="term" value="F:arylsulfatase activity"/>
    <property type="evidence" value="ECO:0007669"/>
    <property type="project" value="TreeGrafter"/>
</dbReference>
<dbReference type="InterPro" id="IPR017850">
    <property type="entry name" value="Alkaline_phosphatase_core_sf"/>
</dbReference>
<keyword evidence="4 8" id="KW-0732">Signal</keyword>
<feature type="modified residue" description="3-oxoalanine (Ser)" evidence="7">
    <location>
        <position position="136"/>
    </location>
</feature>
<organism evidence="10 11">
    <name type="scientific">Kluyvera cryocrescens</name>
    <name type="common">Kluyvera citrophila</name>
    <dbReference type="NCBI Taxonomy" id="580"/>
    <lineage>
        <taxon>Bacteria</taxon>
        <taxon>Pseudomonadati</taxon>
        <taxon>Pseudomonadota</taxon>
        <taxon>Gammaproteobacteria</taxon>
        <taxon>Enterobacterales</taxon>
        <taxon>Enterobacteriaceae</taxon>
        <taxon>Kluyvera</taxon>
    </lineage>
</organism>
<dbReference type="PROSITE" id="PS00149">
    <property type="entry name" value="SULFATASE_2"/>
    <property type="match status" value="1"/>
</dbReference>
<evidence type="ECO:0000256" key="8">
    <source>
        <dbReference type="SAM" id="SignalP"/>
    </source>
</evidence>
<evidence type="ECO:0000256" key="3">
    <source>
        <dbReference type="ARBA" id="ARBA00022723"/>
    </source>
</evidence>
<feature type="chain" id="PRO_5043645344" evidence="8">
    <location>
        <begin position="25"/>
        <end position="550"/>
    </location>
</feature>
<dbReference type="Gene3D" id="3.30.1120.10">
    <property type="match status" value="1"/>
</dbReference>
<evidence type="ECO:0000313" key="10">
    <source>
        <dbReference type="EMBL" id="MDW3780195.1"/>
    </source>
</evidence>
<dbReference type="Gene3D" id="3.40.720.10">
    <property type="entry name" value="Alkaline Phosphatase, subunit A"/>
    <property type="match status" value="1"/>
</dbReference>
<evidence type="ECO:0000256" key="7">
    <source>
        <dbReference type="PIRSR" id="PIRSR600917-52"/>
    </source>
</evidence>
<feature type="signal peptide" evidence="8">
    <location>
        <begin position="1"/>
        <end position="24"/>
    </location>
</feature>
<dbReference type="InterPro" id="IPR050738">
    <property type="entry name" value="Sulfatase"/>
</dbReference>
<dbReference type="GO" id="GO:0046872">
    <property type="term" value="F:metal ion binding"/>
    <property type="evidence" value="ECO:0007669"/>
    <property type="project" value="UniProtKB-KW"/>
</dbReference>
<evidence type="ECO:0000313" key="11">
    <source>
        <dbReference type="Proteomes" id="UP001276300"/>
    </source>
</evidence>
<dbReference type="Pfam" id="PF00884">
    <property type="entry name" value="Sulfatase"/>
    <property type="match status" value="1"/>
</dbReference>
<dbReference type="PANTHER" id="PTHR42693">
    <property type="entry name" value="ARYLSULFATASE FAMILY MEMBER"/>
    <property type="match status" value="1"/>
</dbReference>